<evidence type="ECO:0000313" key="7">
    <source>
        <dbReference type="Proteomes" id="UP000663829"/>
    </source>
</evidence>
<sequence length="1019" mass="120005">MKPIFESREPRDRSVFLGHLCLITDNVLKSYCSRYGPIHELIIHREKVQNKYHCFAFITYNSFETVSNFMLDRPHFIQNQEIMVKRALSRSYTIPERLIVTTRLMLYHLDPNIHDKQILTTYFEKYGEIKSIQVQGDHGQIEYDDSDAVDVVLLKRPHYIKKKKIFTTKYDQSEENNDRQKYNKEDERQQKSLSCRSNHKEDNSSDSVENQQEDDEDQSYPSSPLPLIASAVVVVKKDKDEEIRQLKLDLDQYKIEYEHLQDTNRELLYEYDVYKKQRELELNELKHKHLTQLERIKFEHQQILVPIHQMLQEFMVYKQKHHQDIMEYVQQQITVTIPMTSMQISNDESSKGVRGNYRYISSIYERNNLKPLLGRARGYNRAEIRDRLRNIDACDERSKSVVSPVKSNRLLVPTVSSKQPSLIPDGCTNEMEGVNYFVRAFEDRYDTINLIWYIGTLQDAVKNLLNAQENRPLIIYVHHDRSICVNIFVEQVLGNSSIIEYLNSNFVMWPWDITTDSNKKDLFDSLSSLIDVNLVIQLSSVDLDRYPLLIVLSKEYNEIKMLTIIQGHLNADEVYDLLIQTRDKSEKSSSTLFSMKLNGIISSLDDDDDGSTRTSNTEEPMDFNSTSYSYIQGLKFNQPYKGSVLSAKNPHLVTIQLADDLEYMQRFLKTLDDYYKCRINDPRFELSHEFIRLNLCCVCYEVTAQKWSRSQILNFDYNTCDLYLVDSGIWLESVPHNQLRYITTQYQQEPVRNLTCRLADIEPINKTHQNKWSNQSIDQFHSIIQKYGQKCEFEIIRQFNRFYYAISLILTPKHSSCICLNDHLVSTKQAKLSVNYYSDNLFDENSLSVHPVVHEYIRQGDLKSENEIIEEMNLCAYIKVVQATYFDRLIFVHFKSRQVWIPCLTISHILCRLNQNTIEYLAIKNNFEYVAISAIEYPKLYANILRALNERQSLDDINGQINLYSIDFVIFILTKYRYEESITYELLHQANNPLVSHNKTFWSQNNIDRKTKELSCNSP</sequence>
<dbReference type="Gene3D" id="2.30.30.140">
    <property type="match status" value="1"/>
</dbReference>
<feature type="domain" description="RRM" evidence="4">
    <location>
        <begin position="13"/>
        <end position="89"/>
    </location>
</feature>
<evidence type="ECO:0000313" key="5">
    <source>
        <dbReference type="EMBL" id="CAF0854547.1"/>
    </source>
</evidence>
<dbReference type="EMBL" id="CAJNOQ010000954">
    <property type="protein sequence ID" value="CAF0854547.1"/>
    <property type="molecule type" value="Genomic_DNA"/>
</dbReference>
<dbReference type="Proteomes" id="UP000663829">
    <property type="component" value="Unassembled WGS sequence"/>
</dbReference>
<dbReference type="InterPro" id="IPR000504">
    <property type="entry name" value="RRM_dom"/>
</dbReference>
<evidence type="ECO:0000256" key="3">
    <source>
        <dbReference type="SAM" id="MobiDB-lite"/>
    </source>
</evidence>
<dbReference type="Gene3D" id="2.40.50.90">
    <property type="match status" value="1"/>
</dbReference>
<feature type="compositionally biased region" description="Basic and acidic residues" evidence="3">
    <location>
        <begin position="176"/>
        <end position="190"/>
    </location>
</feature>
<dbReference type="Gene3D" id="3.30.70.330">
    <property type="match status" value="2"/>
</dbReference>
<dbReference type="Pfam" id="PF21021">
    <property type="entry name" value="FAF1"/>
    <property type="match status" value="1"/>
</dbReference>
<dbReference type="InterPro" id="IPR036249">
    <property type="entry name" value="Thioredoxin-like_sf"/>
</dbReference>
<dbReference type="InterPro" id="IPR049483">
    <property type="entry name" value="FAF1_2-like_UAS"/>
</dbReference>
<dbReference type="PROSITE" id="PS50102">
    <property type="entry name" value="RRM"/>
    <property type="match status" value="1"/>
</dbReference>
<dbReference type="AlphaFoldDB" id="A0A813W2E4"/>
<proteinExistence type="predicted"/>
<dbReference type="EMBL" id="CAJOBC010000954">
    <property type="protein sequence ID" value="CAF3642316.1"/>
    <property type="molecule type" value="Genomic_DNA"/>
</dbReference>
<dbReference type="OrthoDB" id="1920064at2759"/>
<feature type="coiled-coil region" evidence="2">
    <location>
        <begin position="236"/>
        <end position="270"/>
    </location>
</feature>
<evidence type="ECO:0000313" key="6">
    <source>
        <dbReference type="EMBL" id="CAF3642316.1"/>
    </source>
</evidence>
<dbReference type="SUPFAM" id="SSF63748">
    <property type="entry name" value="Tudor/PWWP/MBT"/>
    <property type="match status" value="1"/>
</dbReference>
<protein>
    <recommendedName>
        <fullName evidence="4">RRM domain-containing protein</fullName>
    </recommendedName>
</protein>
<evidence type="ECO:0000256" key="1">
    <source>
        <dbReference type="PROSITE-ProRule" id="PRU00176"/>
    </source>
</evidence>
<dbReference type="PANTHER" id="PTHR48035">
    <property type="entry name" value="HETEROGENEOUS NUCLEAR RIBONUCLEOPROTEIN 1"/>
    <property type="match status" value="1"/>
</dbReference>
<dbReference type="InterPro" id="IPR012677">
    <property type="entry name" value="Nucleotide-bd_a/b_plait_sf"/>
</dbReference>
<dbReference type="SMART" id="SM00594">
    <property type="entry name" value="UAS"/>
    <property type="match status" value="1"/>
</dbReference>
<dbReference type="InterPro" id="IPR035437">
    <property type="entry name" value="SNase_OB-fold_sf"/>
</dbReference>
<comment type="caution">
    <text evidence="5">The sequence shown here is derived from an EMBL/GenBank/DDBJ whole genome shotgun (WGS) entry which is preliminary data.</text>
</comment>
<reference evidence="5" key="1">
    <citation type="submission" date="2021-02" db="EMBL/GenBank/DDBJ databases">
        <authorList>
            <person name="Nowell W R."/>
        </authorList>
    </citation>
    <scope>NUCLEOTIDE SEQUENCE</scope>
</reference>
<organism evidence="5 7">
    <name type="scientific">Didymodactylos carnosus</name>
    <dbReference type="NCBI Taxonomy" id="1234261"/>
    <lineage>
        <taxon>Eukaryota</taxon>
        <taxon>Metazoa</taxon>
        <taxon>Spiralia</taxon>
        <taxon>Gnathifera</taxon>
        <taxon>Rotifera</taxon>
        <taxon>Eurotatoria</taxon>
        <taxon>Bdelloidea</taxon>
        <taxon>Philodinida</taxon>
        <taxon>Philodinidae</taxon>
        <taxon>Didymodactylos</taxon>
    </lineage>
</organism>
<dbReference type="PANTHER" id="PTHR48035:SF2">
    <property type="entry name" value="RNA-BINDING REGION RNP-1 DOMAIN-CONTAINING PROTEIN"/>
    <property type="match status" value="1"/>
</dbReference>
<evidence type="ECO:0000259" key="4">
    <source>
        <dbReference type="PROSITE" id="PS50102"/>
    </source>
</evidence>
<keyword evidence="1" id="KW-0694">RNA-binding</keyword>
<dbReference type="SUPFAM" id="SSF54928">
    <property type="entry name" value="RNA-binding domain, RBD"/>
    <property type="match status" value="1"/>
</dbReference>
<accession>A0A813W2E4</accession>
<dbReference type="SUPFAM" id="SSF52833">
    <property type="entry name" value="Thioredoxin-like"/>
    <property type="match status" value="1"/>
</dbReference>
<dbReference type="Proteomes" id="UP000681722">
    <property type="component" value="Unassembled WGS sequence"/>
</dbReference>
<feature type="region of interest" description="Disordered" evidence="3">
    <location>
        <begin position="171"/>
        <end position="224"/>
    </location>
</feature>
<keyword evidence="7" id="KW-1185">Reference proteome</keyword>
<gene>
    <name evidence="5" type="ORF">GPM918_LOCUS6257</name>
    <name evidence="6" type="ORF">SRO942_LOCUS6257</name>
</gene>
<dbReference type="InterPro" id="IPR035979">
    <property type="entry name" value="RBD_domain_sf"/>
</dbReference>
<dbReference type="InterPro" id="IPR006577">
    <property type="entry name" value="UAS"/>
</dbReference>
<dbReference type="GO" id="GO:0003723">
    <property type="term" value="F:RNA binding"/>
    <property type="evidence" value="ECO:0007669"/>
    <property type="project" value="UniProtKB-UniRule"/>
</dbReference>
<evidence type="ECO:0000256" key="2">
    <source>
        <dbReference type="SAM" id="Coils"/>
    </source>
</evidence>
<name>A0A813W2E4_9BILA</name>
<dbReference type="SMART" id="SM00360">
    <property type="entry name" value="RRM"/>
    <property type="match status" value="2"/>
</dbReference>
<dbReference type="InterPro" id="IPR053260">
    <property type="entry name" value="hnRNP"/>
</dbReference>
<dbReference type="Gene3D" id="3.40.30.10">
    <property type="entry name" value="Glutaredoxin"/>
    <property type="match status" value="1"/>
</dbReference>
<keyword evidence="2" id="KW-0175">Coiled coil</keyword>